<evidence type="ECO:0000259" key="12">
    <source>
        <dbReference type="Pfam" id="PF02896"/>
    </source>
</evidence>
<dbReference type="EMBL" id="CABL01000008">
    <property type="protein sequence ID" value="CBH75333.1"/>
    <property type="molecule type" value="Genomic_DNA"/>
</dbReference>
<dbReference type="PANTHER" id="PTHR22931:SF9">
    <property type="entry name" value="PYRUVATE, PHOSPHATE DIKINASE 1, CHLOROPLASTIC"/>
    <property type="match status" value="1"/>
</dbReference>
<dbReference type="Pfam" id="PF01326">
    <property type="entry name" value="PPDK_N"/>
    <property type="match status" value="2"/>
</dbReference>
<evidence type="ECO:0000256" key="4">
    <source>
        <dbReference type="ARBA" id="ARBA00022679"/>
    </source>
</evidence>
<accession>E6PFU6</accession>
<dbReference type="AlphaFoldDB" id="E6PFU6"/>
<dbReference type="InterPro" id="IPR010121">
    <property type="entry name" value="Pyruvate_phosphate_dikinase"/>
</dbReference>
<comment type="caution">
    <text evidence="13">The sequence shown here is derived from an EMBL/GenBank/DDBJ whole genome shotgun (WGS) entry which is preliminary data.</text>
</comment>
<evidence type="ECO:0000313" key="13">
    <source>
        <dbReference type="EMBL" id="CBH75333.1"/>
    </source>
</evidence>
<keyword evidence="13" id="KW-0670">Pyruvate</keyword>
<dbReference type="Gene3D" id="3.30.1490.20">
    <property type="entry name" value="ATP-grasp fold, A domain"/>
    <property type="match status" value="1"/>
</dbReference>
<evidence type="ECO:0000256" key="2">
    <source>
        <dbReference type="ARBA" id="ARBA00007837"/>
    </source>
</evidence>
<evidence type="ECO:0000259" key="10">
    <source>
        <dbReference type="Pfam" id="PF00391"/>
    </source>
</evidence>
<evidence type="ECO:0000256" key="6">
    <source>
        <dbReference type="ARBA" id="ARBA00022741"/>
    </source>
</evidence>
<dbReference type="InterPro" id="IPR015813">
    <property type="entry name" value="Pyrv/PenolPyrv_kinase-like_dom"/>
</dbReference>
<dbReference type="PROSITE" id="PS00742">
    <property type="entry name" value="PEP_ENZYMES_2"/>
    <property type="match status" value="1"/>
</dbReference>
<sequence>MGYVYTFEQGDASMRDLLGGKGAGLAEMTRAGLPVPPGFTIATSACVEYFAAGDRFPDGLDAEIDTAMEALQQRIGKRFGDASDPLLVSVRSGARASMPGMMDTILNLGLNDETVLGLAARTSNERFAWDAYRRFIAMFSGVVFDIEKHHFEEAIDRAKLTRGVKSDPQLDADAWRELVAEFKGIVQREAGRTFPQEVNEQLRLAIAAVFASWNSRRAIDYRRYNRIPDDWGTAVNVMAMVFGNMGDDSGTGVAFTRDPNTGENLLFGEYLRNAQGEDVVAGIRTPERITDLKERQPQVYDQFVEIARRLERHYKDVQDLEFTVERGKLYMLQTRNAKRSAEAAVKIALALVEEGLIDERTAVGRVDARSLDALFHARIDPGAEIAPTAHGLNASPGAASGQVVFDADEAVAWREKGKRTILVRVETTPDDMHGIIAAEGILTAKGGATSHAAVVARGMGKPCVAGCEALQIDRRAGSALLAGIAIHQGDWLTIDGSTGAVILGEAPLLAPPSTLPEWLATFLSWADRSRTMQVWANADTPEDARKARELGAQGIGLCRTEHMFMARERLPVVQEMILAADTKARASALERLLPFQREDFVGILEAMAGLPVTIRLLDPPLHEFLPSLESLLVETTELRVREGTETPRYKEREALLRRVEQLHEQNPMLGLRVCRLGILYPEIYAMQLRAIFEAACTLVARGVDARPEVMIPGVGTPEEMRFTYDAAKAVADAVLAENGIALEYHIGTMIELPRACVVADEIAQRAEFFSFGTNDLTQTTYGYSRDDAEASFIPHYLEKRILKDDPFQVLDQRGVGSLMRQAVELGRAARPGLKIGICGEHGGEPSSVAFCHTLGLDYVSCSPYRVPIARLAAAQAALAARS</sequence>
<dbReference type="Gene3D" id="3.20.20.60">
    <property type="entry name" value="Phosphoenolpyruvate-binding domains"/>
    <property type="match status" value="1"/>
</dbReference>
<dbReference type="GO" id="GO:0050242">
    <property type="term" value="F:pyruvate, phosphate dikinase activity"/>
    <property type="evidence" value="ECO:0007669"/>
    <property type="project" value="UniProtKB-EC"/>
</dbReference>
<dbReference type="SUPFAM" id="SSF52009">
    <property type="entry name" value="Phosphohistidine domain"/>
    <property type="match status" value="1"/>
</dbReference>
<organism evidence="13">
    <name type="scientific">mine drainage metagenome</name>
    <dbReference type="NCBI Taxonomy" id="410659"/>
    <lineage>
        <taxon>unclassified sequences</taxon>
        <taxon>metagenomes</taxon>
        <taxon>ecological metagenomes</taxon>
    </lineage>
</organism>
<dbReference type="Gene3D" id="1.10.189.10">
    <property type="entry name" value="Pyruvate Phosphate Dikinase, domain 2"/>
    <property type="match status" value="1"/>
</dbReference>
<dbReference type="SUPFAM" id="SSF56059">
    <property type="entry name" value="Glutathione synthetase ATP-binding domain-like"/>
    <property type="match status" value="1"/>
</dbReference>
<feature type="domain" description="Pyruvate phosphate dikinase AMP/ATP-binding" evidence="11">
    <location>
        <begin position="302"/>
        <end position="349"/>
    </location>
</feature>
<dbReference type="GO" id="GO:0005524">
    <property type="term" value="F:ATP binding"/>
    <property type="evidence" value="ECO:0007669"/>
    <property type="project" value="UniProtKB-KW"/>
</dbReference>
<feature type="domain" description="PEP-utilising enzyme C-terminal" evidence="12">
    <location>
        <begin position="521"/>
        <end position="876"/>
    </location>
</feature>
<evidence type="ECO:0000256" key="8">
    <source>
        <dbReference type="ARBA" id="ARBA00022840"/>
    </source>
</evidence>
<dbReference type="Gene3D" id="1.20.80.30">
    <property type="match status" value="1"/>
</dbReference>
<dbReference type="InterPro" id="IPR036637">
    <property type="entry name" value="Phosphohistidine_dom_sf"/>
</dbReference>
<dbReference type="EC" id="2.7.9.1" evidence="3"/>
<dbReference type="SUPFAM" id="SSF51621">
    <property type="entry name" value="Phosphoenolpyruvate/pyruvate domain"/>
    <property type="match status" value="1"/>
</dbReference>
<keyword evidence="6" id="KW-0547">Nucleotide-binding</keyword>
<dbReference type="InterPro" id="IPR040442">
    <property type="entry name" value="Pyrv_kinase-like_dom_sf"/>
</dbReference>
<dbReference type="Gene3D" id="3.30.470.20">
    <property type="entry name" value="ATP-grasp fold, B domain"/>
    <property type="match status" value="1"/>
</dbReference>
<dbReference type="InterPro" id="IPR000121">
    <property type="entry name" value="PEP_util_C"/>
</dbReference>
<protein>
    <recommendedName>
        <fullName evidence="3">pyruvate, phosphate dikinase</fullName>
        <ecNumber evidence="3">2.7.9.1</ecNumber>
    </recommendedName>
</protein>
<name>E6PFU6_9ZZZZ</name>
<comment type="similarity">
    <text evidence="2">Belongs to the PEP-utilizing enzyme family.</text>
</comment>
<evidence type="ECO:0000259" key="11">
    <source>
        <dbReference type="Pfam" id="PF01326"/>
    </source>
</evidence>
<keyword evidence="9" id="KW-0460">Magnesium</keyword>
<reference evidence="13" key="1">
    <citation type="submission" date="2009-10" db="EMBL/GenBank/DDBJ databases">
        <title>Diversity of trophic interactions inside an arsenic-rich microbial ecosystem.</title>
        <authorList>
            <person name="Bertin P.N."/>
            <person name="Heinrich-Salmeron A."/>
            <person name="Pelletier E."/>
            <person name="Goulhen-Chollet F."/>
            <person name="Arsene-Ploetze F."/>
            <person name="Gallien S."/>
            <person name="Calteau A."/>
            <person name="Vallenet D."/>
            <person name="Casiot C."/>
            <person name="Chane-Woon-Ming B."/>
            <person name="Giloteaux L."/>
            <person name="Barakat M."/>
            <person name="Bonnefoy V."/>
            <person name="Bruneel O."/>
            <person name="Chandler M."/>
            <person name="Cleiss J."/>
            <person name="Duran R."/>
            <person name="Elbaz-Poulichet F."/>
            <person name="Fonknechten N."/>
            <person name="Lauga B."/>
            <person name="Mornico D."/>
            <person name="Ortet P."/>
            <person name="Schaeffer C."/>
            <person name="Siguier P."/>
            <person name="Alexander Thil Smith A."/>
            <person name="Van Dorsselaer A."/>
            <person name="Weissenbach J."/>
            <person name="Medigue C."/>
            <person name="Le Paslier D."/>
        </authorList>
    </citation>
    <scope>NUCLEOTIDE SEQUENCE</scope>
</reference>
<evidence type="ECO:0000256" key="3">
    <source>
        <dbReference type="ARBA" id="ARBA00011994"/>
    </source>
</evidence>
<dbReference type="InterPro" id="IPR023151">
    <property type="entry name" value="PEP_util_CS"/>
</dbReference>
<evidence type="ECO:0000256" key="7">
    <source>
        <dbReference type="ARBA" id="ARBA00022777"/>
    </source>
</evidence>
<dbReference type="InterPro" id="IPR008279">
    <property type="entry name" value="PEP-util_enz_mobile_dom"/>
</dbReference>
<keyword evidence="8" id="KW-0067">ATP-binding</keyword>
<feature type="domain" description="Pyruvate phosphate dikinase AMP/ATP-binding" evidence="11">
    <location>
        <begin position="55"/>
        <end position="297"/>
    </location>
</feature>
<proteinExistence type="inferred from homology"/>
<evidence type="ECO:0000256" key="1">
    <source>
        <dbReference type="ARBA" id="ARBA00001946"/>
    </source>
</evidence>
<keyword evidence="5" id="KW-0479">Metal-binding</keyword>
<dbReference type="PIRSF" id="PIRSF000853">
    <property type="entry name" value="PPDK"/>
    <property type="match status" value="1"/>
</dbReference>
<dbReference type="NCBIfam" id="NF004531">
    <property type="entry name" value="PRK05878.1"/>
    <property type="match status" value="1"/>
</dbReference>
<evidence type="ECO:0000256" key="5">
    <source>
        <dbReference type="ARBA" id="ARBA00022723"/>
    </source>
</evidence>
<keyword evidence="4 13" id="KW-0808">Transferase</keyword>
<dbReference type="PANTHER" id="PTHR22931">
    <property type="entry name" value="PHOSPHOENOLPYRUVATE DIKINASE-RELATED"/>
    <property type="match status" value="1"/>
</dbReference>
<dbReference type="NCBIfam" id="TIGR01828">
    <property type="entry name" value="pyru_phos_dikin"/>
    <property type="match status" value="1"/>
</dbReference>
<feature type="domain" description="PEP-utilising enzyme mobile" evidence="10">
    <location>
        <begin position="418"/>
        <end position="499"/>
    </location>
</feature>
<gene>
    <name evidence="13" type="primary">ppdK</name>
    <name evidence="13" type="ORF">CARN1_1350</name>
</gene>
<dbReference type="PROSITE" id="PS00370">
    <property type="entry name" value="PEP_ENZYMES_PHOS_SITE"/>
    <property type="match status" value="1"/>
</dbReference>
<dbReference type="GO" id="GO:0046872">
    <property type="term" value="F:metal ion binding"/>
    <property type="evidence" value="ECO:0007669"/>
    <property type="project" value="UniProtKB-KW"/>
</dbReference>
<dbReference type="InterPro" id="IPR002192">
    <property type="entry name" value="PPDK_AMP/ATP-bd"/>
</dbReference>
<evidence type="ECO:0000256" key="9">
    <source>
        <dbReference type="ARBA" id="ARBA00022842"/>
    </source>
</evidence>
<dbReference type="Pfam" id="PF00391">
    <property type="entry name" value="PEP-utilizers"/>
    <property type="match status" value="1"/>
</dbReference>
<dbReference type="Gene3D" id="3.50.30.10">
    <property type="entry name" value="Phosphohistidine domain"/>
    <property type="match status" value="1"/>
</dbReference>
<dbReference type="Pfam" id="PF02896">
    <property type="entry name" value="PEP-utilizers_C"/>
    <property type="match status" value="1"/>
</dbReference>
<dbReference type="InterPro" id="IPR013815">
    <property type="entry name" value="ATP_grasp_subdomain_1"/>
</dbReference>
<dbReference type="GO" id="GO:0016301">
    <property type="term" value="F:kinase activity"/>
    <property type="evidence" value="ECO:0007669"/>
    <property type="project" value="UniProtKB-KW"/>
</dbReference>
<dbReference type="InterPro" id="IPR018274">
    <property type="entry name" value="PEP_util_AS"/>
</dbReference>
<keyword evidence="7 13" id="KW-0418">Kinase</keyword>
<comment type="cofactor">
    <cofactor evidence="1">
        <name>Mg(2+)</name>
        <dbReference type="ChEBI" id="CHEBI:18420"/>
    </cofactor>
</comment>